<dbReference type="Gene3D" id="3.30.70.270">
    <property type="match status" value="2"/>
</dbReference>
<dbReference type="InterPro" id="IPR021109">
    <property type="entry name" value="Peptidase_aspartic_dom_sf"/>
</dbReference>
<dbReference type="InterPro" id="IPR053134">
    <property type="entry name" value="RNA-dir_DNA_polymerase"/>
</dbReference>
<dbReference type="CDD" id="cd01647">
    <property type="entry name" value="RT_LTR"/>
    <property type="match status" value="1"/>
</dbReference>
<keyword evidence="3" id="KW-1185">Reference proteome</keyword>
<dbReference type="CDD" id="cd00303">
    <property type="entry name" value="retropepsin_like"/>
    <property type="match status" value="1"/>
</dbReference>
<dbReference type="PANTHER" id="PTHR24559:SF444">
    <property type="entry name" value="REVERSE TRANSCRIPTASE DOMAIN-CONTAINING PROTEIN"/>
    <property type="match status" value="1"/>
</dbReference>
<name>A0A151S3L5_CAJCA</name>
<evidence type="ECO:0000259" key="1">
    <source>
        <dbReference type="Pfam" id="PF00078"/>
    </source>
</evidence>
<dbReference type="OMA" id="LRMCEET"/>
<proteinExistence type="predicted"/>
<organism evidence="2 3">
    <name type="scientific">Cajanus cajan</name>
    <name type="common">Pigeon pea</name>
    <name type="synonym">Cajanus indicus</name>
    <dbReference type="NCBI Taxonomy" id="3821"/>
    <lineage>
        <taxon>Eukaryota</taxon>
        <taxon>Viridiplantae</taxon>
        <taxon>Streptophyta</taxon>
        <taxon>Embryophyta</taxon>
        <taxon>Tracheophyta</taxon>
        <taxon>Spermatophyta</taxon>
        <taxon>Magnoliopsida</taxon>
        <taxon>eudicotyledons</taxon>
        <taxon>Gunneridae</taxon>
        <taxon>Pentapetalae</taxon>
        <taxon>rosids</taxon>
        <taxon>fabids</taxon>
        <taxon>Fabales</taxon>
        <taxon>Fabaceae</taxon>
        <taxon>Papilionoideae</taxon>
        <taxon>50 kb inversion clade</taxon>
        <taxon>NPAAA clade</taxon>
        <taxon>indigoferoid/millettioid clade</taxon>
        <taxon>Phaseoleae</taxon>
        <taxon>Cajanus</taxon>
    </lineage>
</organism>
<protein>
    <submittedName>
        <fullName evidence="2">Retrovirus-related Pol polyprotein from transposon 17.6</fullName>
    </submittedName>
</protein>
<dbReference type="Pfam" id="PF00078">
    <property type="entry name" value="RVT_1"/>
    <property type="match status" value="1"/>
</dbReference>
<dbReference type="Gramene" id="C.cajan_28524.t">
    <property type="protein sequence ID" value="C.cajan_28524.t.cds1"/>
    <property type="gene ID" value="C.cajan_28524"/>
</dbReference>
<dbReference type="Gene3D" id="2.40.70.10">
    <property type="entry name" value="Acid Proteases"/>
    <property type="match status" value="1"/>
</dbReference>
<accession>A0A151S3L5</accession>
<reference evidence="2" key="1">
    <citation type="journal article" date="2012" name="Nat. Biotechnol.">
        <title>Draft genome sequence of pigeonpea (Cajanus cajan), an orphan legume crop of resource-poor farmers.</title>
        <authorList>
            <person name="Varshney R.K."/>
            <person name="Chen W."/>
            <person name="Li Y."/>
            <person name="Bharti A.K."/>
            <person name="Saxena R.K."/>
            <person name="Schlueter J.A."/>
            <person name="Donoghue M.T."/>
            <person name="Azam S."/>
            <person name="Fan G."/>
            <person name="Whaley A.M."/>
            <person name="Farmer A.D."/>
            <person name="Sheridan J."/>
            <person name="Iwata A."/>
            <person name="Tuteja R."/>
            <person name="Penmetsa R.V."/>
            <person name="Wu W."/>
            <person name="Upadhyaya H.D."/>
            <person name="Yang S.P."/>
            <person name="Shah T."/>
            <person name="Saxena K.B."/>
            <person name="Michael T."/>
            <person name="McCombie W.R."/>
            <person name="Yang B."/>
            <person name="Zhang G."/>
            <person name="Yang H."/>
            <person name="Wang J."/>
            <person name="Spillane C."/>
            <person name="Cook D.R."/>
            <person name="May G.D."/>
            <person name="Xu X."/>
            <person name="Jackson S.A."/>
        </authorList>
    </citation>
    <scope>NUCLEOTIDE SEQUENCE [LARGE SCALE GENOMIC DNA]</scope>
</reference>
<dbReference type="InterPro" id="IPR043502">
    <property type="entry name" value="DNA/RNA_pol_sf"/>
</dbReference>
<evidence type="ECO:0000313" key="2">
    <source>
        <dbReference type="EMBL" id="KYP49358.1"/>
    </source>
</evidence>
<gene>
    <name evidence="2" type="ORF">KK1_028901</name>
</gene>
<dbReference type="EMBL" id="KQ483478">
    <property type="protein sequence ID" value="KYP49358.1"/>
    <property type="molecule type" value="Genomic_DNA"/>
</dbReference>
<dbReference type="PANTHER" id="PTHR24559">
    <property type="entry name" value="TRANSPOSON TY3-I GAG-POL POLYPROTEIN"/>
    <property type="match status" value="1"/>
</dbReference>
<dbReference type="FunFam" id="3.30.70.270:FF:000020">
    <property type="entry name" value="Transposon Tf2-6 polyprotein-like Protein"/>
    <property type="match status" value="1"/>
</dbReference>
<dbReference type="InterPro" id="IPR043128">
    <property type="entry name" value="Rev_trsase/Diguanyl_cyclase"/>
</dbReference>
<dbReference type="InterPro" id="IPR000477">
    <property type="entry name" value="RT_dom"/>
</dbReference>
<dbReference type="AlphaFoldDB" id="A0A151S3L5"/>
<dbReference type="SUPFAM" id="SSF56672">
    <property type="entry name" value="DNA/RNA polymerases"/>
    <property type="match status" value="1"/>
</dbReference>
<sequence>MPLSMLDRVGQAVVKPTRMTLQLVDRSINYPYGVIENMLVKVDKFIFLADLVVMNMKEDSAIPIILGRPFMKTARAIIDVENGEFQLRVHDEVITFNVFETMTHPNDKGACFRMDVLDEVVLKATQQLKKSSSLECVLTDTMDELDEEDVIEMSECLKHLNTFKEISPSDANHEELKGDSTLVSTKPELKILPIHLKYVFLEPNGEKPIIISNSLSQLEEEKLIKVLQVHKEAIGWSISDLKCISQSYCMHKINMESDYKPIAQPQRRLNPIMKEEVRKEVLKLLEAGMIYPISNSEWVSPVQVVPKKGGMTVITNEKNELIPTRTVTSWRMCIDYRKLNQATRKDHFPLPFKDQMLERLAGQAYYYFLDGYSGYNQIAVNPEDQEKTSFTCPFGVFAYRRMPFGLCNAPATFQRCMLAIFAHLVEKCIEVFMDDFSVFGSSYDVCLENLELVLKRCIDTNLVLNWEKCHFMVQEGIVLGHKISARGIEVDKAKVDVIEKLPPPMNVKGVRSFLGHAGFYRRFIKDFYKIAKPLCTLLNKDQPFLFDEECMKAFLTLKNKLTTAPVIVAPDWSDDFELCVMPVTMLLELSWVSGGIRCFTLFIMLGKC</sequence>
<dbReference type="Gene3D" id="3.10.10.10">
    <property type="entry name" value="HIV Type 1 Reverse Transcriptase, subunit A, domain 1"/>
    <property type="match status" value="1"/>
</dbReference>
<dbReference type="Proteomes" id="UP000075243">
    <property type="component" value="Unassembled WGS sequence"/>
</dbReference>
<feature type="domain" description="Reverse transcriptase" evidence="1">
    <location>
        <begin position="326"/>
        <end position="483"/>
    </location>
</feature>
<evidence type="ECO:0000313" key="3">
    <source>
        <dbReference type="Proteomes" id="UP000075243"/>
    </source>
</evidence>